<dbReference type="VEuPathDB" id="VectorBase:LDEU010218"/>
<dbReference type="AlphaFoldDB" id="A0A443S2R4"/>
<dbReference type="Proteomes" id="UP000288716">
    <property type="component" value="Unassembled WGS sequence"/>
</dbReference>
<dbReference type="OrthoDB" id="125363at2759"/>
<evidence type="ECO:0000313" key="2">
    <source>
        <dbReference type="Proteomes" id="UP000288716"/>
    </source>
</evidence>
<dbReference type="Gene3D" id="2.130.10.10">
    <property type="entry name" value="YVTN repeat-like/Quinoprotein amine dehydrogenase"/>
    <property type="match status" value="1"/>
</dbReference>
<dbReference type="InterPro" id="IPR036352">
    <property type="entry name" value="Semap_dom_sf"/>
</dbReference>
<dbReference type="EMBL" id="NCKV01010701">
    <property type="protein sequence ID" value="RWS21822.1"/>
    <property type="molecule type" value="Genomic_DNA"/>
</dbReference>
<dbReference type="SUPFAM" id="SSF101912">
    <property type="entry name" value="Sema domain"/>
    <property type="match status" value="1"/>
</dbReference>
<gene>
    <name evidence="1" type="ORF">B4U80_11617</name>
</gene>
<sequence>MGPQHDSPECPVTQICSHVIKRKTDYWNKALVIDYLQSRLISCGIVANNAKASTVAFIAPGPSKLPRMHVLYVGVSYTGHGP</sequence>
<organism evidence="1 2">
    <name type="scientific">Leptotrombidium deliense</name>
    <dbReference type="NCBI Taxonomy" id="299467"/>
    <lineage>
        <taxon>Eukaryota</taxon>
        <taxon>Metazoa</taxon>
        <taxon>Ecdysozoa</taxon>
        <taxon>Arthropoda</taxon>
        <taxon>Chelicerata</taxon>
        <taxon>Arachnida</taxon>
        <taxon>Acari</taxon>
        <taxon>Acariformes</taxon>
        <taxon>Trombidiformes</taxon>
        <taxon>Prostigmata</taxon>
        <taxon>Anystina</taxon>
        <taxon>Parasitengona</taxon>
        <taxon>Trombiculoidea</taxon>
        <taxon>Trombiculidae</taxon>
        <taxon>Leptotrombidium</taxon>
    </lineage>
</organism>
<proteinExistence type="predicted"/>
<comment type="caution">
    <text evidence="1">The sequence shown here is derived from an EMBL/GenBank/DDBJ whole genome shotgun (WGS) entry which is preliminary data.</text>
</comment>
<dbReference type="InterPro" id="IPR015943">
    <property type="entry name" value="WD40/YVTN_repeat-like_dom_sf"/>
</dbReference>
<reference evidence="1 2" key="1">
    <citation type="journal article" date="2018" name="Gigascience">
        <title>Genomes of trombidid mites reveal novel predicted allergens and laterally-transferred genes associated with secondary metabolism.</title>
        <authorList>
            <person name="Dong X."/>
            <person name="Chaisiri K."/>
            <person name="Xia D."/>
            <person name="Armstrong S.D."/>
            <person name="Fang Y."/>
            <person name="Donnelly M.J."/>
            <person name="Kadowaki T."/>
            <person name="McGarry J.W."/>
            <person name="Darby A.C."/>
            <person name="Makepeace B.L."/>
        </authorList>
    </citation>
    <scope>NUCLEOTIDE SEQUENCE [LARGE SCALE GENOMIC DNA]</scope>
    <source>
        <strain evidence="1">UoL-UT</strain>
    </source>
</reference>
<dbReference type="STRING" id="299467.A0A443S2R4"/>
<name>A0A443S2R4_9ACAR</name>
<evidence type="ECO:0000313" key="1">
    <source>
        <dbReference type="EMBL" id="RWS21822.1"/>
    </source>
</evidence>
<keyword evidence="2" id="KW-1185">Reference proteome</keyword>
<protein>
    <submittedName>
        <fullName evidence="1">Plexin-A4-like protein</fullName>
    </submittedName>
</protein>
<accession>A0A443S2R4</accession>